<dbReference type="Gene3D" id="3.40.50.1820">
    <property type="entry name" value="alpha/beta hydrolase"/>
    <property type="match status" value="1"/>
</dbReference>
<feature type="domain" description="Dienelactone hydrolase" evidence="1">
    <location>
        <begin position="29"/>
        <end position="268"/>
    </location>
</feature>
<organism evidence="2 3">
    <name type="scientific">Diplogelasinospora grovesii</name>
    <dbReference type="NCBI Taxonomy" id="303347"/>
    <lineage>
        <taxon>Eukaryota</taxon>
        <taxon>Fungi</taxon>
        <taxon>Dikarya</taxon>
        <taxon>Ascomycota</taxon>
        <taxon>Pezizomycotina</taxon>
        <taxon>Sordariomycetes</taxon>
        <taxon>Sordariomycetidae</taxon>
        <taxon>Sordariales</taxon>
        <taxon>Diplogelasinosporaceae</taxon>
        <taxon>Diplogelasinospora</taxon>
    </lineage>
</organism>
<dbReference type="EMBL" id="MU853758">
    <property type="protein sequence ID" value="KAK3944674.1"/>
    <property type="molecule type" value="Genomic_DNA"/>
</dbReference>
<dbReference type="PANTHER" id="PTHR47668">
    <property type="entry name" value="DIENELACTONE HYDROLASE FAMILY PROTEIN (AFU_ORTHOLOGUE AFUA_6G01940)"/>
    <property type="match status" value="1"/>
</dbReference>
<dbReference type="InterPro" id="IPR029058">
    <property type="entry name" value="AB_hydrolase_fold"/>
</dbReference>
<evidence type="ECO:0000259" key="1">
    <source>
        <dbReference type="Pfam" id="PF01738"/>
    </source>
</evidence>
<dbReference type="AlphaFoldDB" id="A0AAN6S8R9"/>
<comment type="caution">
    <text evidence="2">The sequence shown here is derived from an EMBL/GenBank/DDBJ whole genome shotgun (WGS) entry which is preliminary data.</text>
</comment>
<proteinExistence type="predicted"/>
<dbReference type="InterPro" id="IPR002925">
    <property type="entry name" value="Dienelactn_hydro"/>
</dbReference>
<dbReference type="GO" id="GO:0016787">
    <property type="term" value="F:hydrolase activity"/>
    <property type="evidence" value="ECO:0007669"/>
    <property type="project" value="UniProtKB-KW"/>
</dbReference>
<gene>
    <name evidence="2" type="ORF">QBC46DRAFT_374003</name>
</gene>
<reference evidence="3" key="1">
    <citation type="journal article" date="2023" name="Mol. Phylogenet. Evol.">
        <title>Genome-scale phylogeny and comparative genomics of the fungal order Sordariales.</title>
        <authorList>
            <person name="Hensen N."/>
            <person name="Bonometti L."/>
            <person name="Westerberg I."/>
            <person name="Brannstrom I.O."/>
            <person name="Guillou S."/>
            <person name="Cros-Aarteil S."/>
            <person name="Calhoun S."/>
            <person name="Haridas S."/>
            <person name="Kuo A."/>
            <person name="Mondo S."/>
            <person name="Pangilinan J."/>
            <person name="Riley R."/>
            <person name="LaButti K."/>
            <person name="Andreopoulos B."/>
            <person name="Lipzen A."/>
            <person name="Chen C."/>
            <person name="Yan M."/>
            <person name="Daum C."/>
            <person name="Ng V."/>
            <person name="Clum A."/>
            <person name="Steindorff A."/>
            <person name="Ohm R.A."/>
            <person name="Martin F."/>
            <person name="Silar P."/>
            <person name="Natvig D.O."/>
            <person name="Lalanne C."/>
            <person name="Gautier V."/>
            <person name="Ament-Velasquez S.L."/>
            <person name="Kruys A."/>
            <person name="Hutchinson M.I."/>
            <person name="Powell A.J."/>
            <person name="Barry K."/>
            <person name="Miller A.N."/>
            <person name="Grigoriev I.V."/>
            <person name="Debuchy R."/>
            <person name="Gladieux P."/>
            <person name="Hiltunen Thoren M."/>
            <person name="Johannesson H."/>
        </authorList>
    </citation>
    <scope>NUCLEOTIDE SEQUENCE [LARGE SCALE GENOMIC DNA]</scope>
    <source>
        <strain evidence="3">CBS 340.73</strain>
    </source>
</reference>
<dbReference type="PANTHER" id="PTHR47668:SF1">
    <property type="entry name" value="DIENELACTONE HYDROLASE DOMAIN-CONTAINING PROTEIN-RELATED"/>
    <property type="match status" value="1"/>
</dbReference>
<accession>A0AAN6S8R9</accession>
<evidence type="ECO:0000313" key="2">
    <source>
        <dbReference type="EMBL" id="KAK3944674.1"/>
    </source>
</evidence>
<keyword evidence="2" id="KW-0378">Hydrolase</keyword>
<dbReference type="Proteomes" id="UP001303473">
    <property type="component" value="Unassembled WGS sequence"/>
</dbReference>
<dbReference type="Pfam" id="PF01738">
    <property type="entry name" value="DLH"/>
    <property type="match status" value="1"/>
</dbReference>
<sequence length="268" mass="28575">MASAACMQLPPVTATGYTPQGRYEDVAGIHTYVVGPENPTRVIVLVYDIFGMAPQTLQGADRLSAHLTAAAPAPSVGGTLVLVPDFFGGAENAAQAAWFPPDDDDAKKAAIQKFMSERANFPVVVRQLLDVRRVIGEKYPAADEHVGVFGLCFGGKIAVLACGADNEGSGSGRRFVVSGTAHPGRLDVADAEALTSPHICLASPGEPADVVAQIKEVLEMKKGMGVVETYESMFHGWMGARANLEDENNRGEFERGYKQVAEFFAKYL</sequence>
<dbReference type="SUPFAM" id="SSF53474">
    <property type="entry name" value="alpha/beta-Hydrolases"/>
    <property type="match status" value="1"/>
</dbReference>
<keyword evidence="3" id="KW-1185">Reference proteome</keyword>
<protein>
    <submittedName>
        <fullName evidence="2">Dienelactone hydrolase family protein</fullName>
    </submittedName>
</protein>
<name>A0AAN6S8R9_9PEZI</name>
<evidence type="ECO:0000313" key="3">
    <source>
        <dbReference type="Proteomes" id="UP001303473"/>
    </source>
</evidence>